<dbReference type="GO" id="GO:0008171">
    <property type="term" value="F:O-methyltransferase activity"/>
    <property type="evidence" value="ECO:0007669"/>
    <property type="project" value="InterPro"/>
</dbReference>
<sequence>MTEMYEPSPASRPSDKDAWSAVDRFFEDHLVVEDEALVAAAQSCERTTMPHAAVSAGQGRLLNLIAHISGAKRVLEFGTLAGYSTIWLARAVGPAGQVVTLELEESNAEMARENLERAGVSDRVEVFVGPAAESAGRLIATDTEPFDLVFIDADKPKNPQYLEASLGLTRPGAVIIIDNVVREGAVVDPDSADPKVHGVRAVTEMIAGNPELEATAVQTVGGKGWDGFILARRV</sequence>
<dbReference type="Proteomes" id="UP000501518">
    <property type="component" value="Chromosome"/>
</dbReference>
<dbReference type="RefSeq" id="WP_165882451.1">
    <property type="nucleotide sequence ID" value="NZ_CP035810.1"/>
</dbReference>
<dbReference type="InterPro" id="IPR050362">
    <property type="entry name" value="Cation-dep_OMT"/>
</dbReference>
<proteinExistence type="predicted"/>
<protein>
    <submittedName>
        <fullName evidence="4">O-methyltransferase</fullName>
    </submittedName>
</protein>
<dbReference type="InterPro" id="IPR002935">
    <property type="entry name" value="SAM_O-MeTrfase"/>
</dbReference>
<dbReference type="CDD" id="cd02440">
    <property type="entry name" value="AdoMet_MTases"/>
    <property type="match status" value="1"/>
</dbReference>
<evidence type="ECO:0000313" key="5">
    <source>
        <dbReference type="Proteomes" id="UP000501518"/>
    </source>
</evidence>
<organism evidence="4 5">
    <name type="scientific">Brevibacterium luteolum</name>
    <dbReference type="NCBI Taxonomy" id="199591"/>
    <lineage>
        <taxon>Bacteria</taxon>
        <taxon>Bacillati</taxon>
        <taxon>Actinomycetota</taxon>
        <taxon>Actinomycetes</taxon>
        <taxon>Micrococcales</taxon>
        <taxon>Brevibacteriaceae</taxon>
        <taxon>Brevibacterium</taxon>
    </lineage>
</organism>
<dbReference type="GO" id="GO:0032259">
    <property type="term" value="P:methylation"/>
    <property type="evidence" value="ECO:0007669"/>
    <property type="project" value="UniProtKB-KW"/>
</dbReference>
<evidence type="ECO:0000313" key="4">
    <source>
        <dbReference type="EMBL" id="QIN27894.1"/>
    </source>
</evidence>
<gene>
    <name evidence="4" type="ORF">EW640_00295</name>
</gene>
<dbReference type="Pfam" id="PF01596">
    <property type="entry name" value="Methyltransf_3"/>
    <property type="match status" value="1"/>
</dbReference>
<accession>A0A6G8KSV4</accession>
<keyword evidence="1 4" id="KW-0489">Methyltransferase</keyword>
<dbReference type="PANTHER" id="PTHR10509:SF14">
    <property type="entry name" value="CAFFEOYL-COA O-METHYLTRANSFERASE 3-RELATED"/>
    <property type="match status" value="1"/>
</dbReference>
<reference evidence="4 5" key="1">
    <citation type="submission" date="2019-02" db="EMBL/GenBank/DDBJ databases">
        <title>Complete Genome Sequence and Methylome Analysis of Brevibacterium luteolum NEB1784.</title>
        <authorList>
            <person name="Fomenkov A."/>
            <person name="Roberts R.J."/>
        </authorList>
    </citation>
    <scope>NUCLEOTIDE SEQUENCE [LARGE SCALE GENOMIC DNA]</scope>
    <source>
        <strain evidence="4 5">NEB1784</strain>
    </source>
</reference>
<evidence type="ECO:0000256" key="1">
    <source>
        <dbReference type="ARBA" id="ARBA00022603"/>
    </source>
</evidence>
<dbReference type="Gene3D" id="3.40.50.150">
    <property type="entry name" value="Vaccinia Virus protein VP39"/>
    <property type="match status" value="1"/>
</dbReference>
<keyword evidence="3" id="KW-0949">S-adenosyl-L-methionine</keyword>
<dbReference type="InterPro" id="IPR029063">
    <property type="entry name" value="SAM-dependent_MTases_sf"/>
</dbReference>
<dbReference type="EMBL" id="CP035810">
    <property type="protein sequence ID" value="QIN27894.1"/>
    <property type="molecule type" value="Genomic_DNA"/>
</dbReference>
<evidence type="ECO:0000256" key="2">
    <source>
        <dbReference type="ARBA" id="ARBA00022679"/>
    </source>
</evidence>
<dbReference type="PROSITE" id="PS51682">
    <property type="entry name" value="SAM_OMT_I"/>
    <property type="match status" value="1"/>
</dbReference>
<evidence type="ECO:0000256" key="3">
    <source>
        <dbReference type="ARBA" id="ARBA00022691"/>
    </source>
</evidence>
<keyword evidence="2 4" id="KW-0808">Transferase</keyword>
<dbReference type="SUPFAM" id="SSF53335">
    <property type="entry name" value="S-adenosyl-L-methionine-dependent methyltransferases"/>
    <property type="match status" value="1"/>
</dbReference>
<dbReference type="AlphaFoldDB" id="A0A6G8KSV4"/>
<dbReference type="GO" id="GO:0008757">
    <property type="term" value="F:S-adenosylmethionine-dependent methyltransferase activity"/>
    <property type="evidence" value="ECO:0007669"/>
    <property type="project" value="TreeGrafter"/>
</dbReference>
<dbReference type="KEGG" id="blut:EW640_00295"/>
<dbReference type="PANTHER" id="PTHR10509">
    <property type="entry name" value="O-METHYLTRANSFERASE-RELATED"/>
    <property type="match status" value="1"/>
</dbReference>
<name>A0A6G8KSV4_9MICO</name>